<organism evidence="2 3">
    <name type="scientific">Momordica charantia</name>
    <name type="common">Bitter gourd</name>
    <name type="synonym">Balsam pear</name>
    <dbReference type="NCBI Taxonomy" id="3673"/>
    <lineage>
        <taxon>Eukaryota</taxon>
        <taxon>Viridiplantae</taxon>
        <taxon>Streptophyta</taxon>
        <taxon>Embryophyta</taxon>
        <taxon>Tracheophyta</taxon>
        <taxon>Spermatophyta</taxon>
        <taxon>Magnoliopsida</taxon>
        <taxon>eudicotyledons</taxon>
        <taxon>Gunneridae</taxon>
        <taxon>Pentapetalae</taxon>
        <taxon>rosids</taxon>
        <taxon>fabids</taxon>
        <taxon>Cucurbitales</taxon>
        <taxon>Cucurbitaceae</taxon>
        <taxon>Momordiceae</taxon>
        <taxon>Momordica</taxon>
    </lineage>
</organism>
<sequence length="242" mass="27547">MCYFLTGLADETLIVKLGEEAPATFAEVLQKAKKVIDGQELLQTKTGRPEKKIDQGRTGMDKGKADSKSKDKGPSSSSSRADYRRLGWKSSFKRPEKLRGDLEKRNKDKYCRFHRDHGHNTSNCWELKRQIEDLIQDGYFKKFVGKPRSNSVEKKEERKRSRTPPRRDDRPTVINTIFGGISGGQSGNKRKEQARKARCEVCIIREQRSTSPITFNDADLEGVHLPHNDVLVIAPLIDHVLV</sequence>
<protein>
    <submittedName>
        <fullName evidence="3">Uncharacterized protein LOC111016626</fullName>
    </submittedName>
</protein>
<dbReference type="RefSeq" id="XP_022147771.1">
    <property type="nucleotide sequence ID" value="XM_022292079.1"/>
</dbReference>
<keyword evidence="2" id="KW-1185">Reference proteome</keyword>
<accession>A0A6J1D3C7</accession>
<feature type="compositionally biased region" description="Basic and acidic residues" evidence="1">
    <location>
        <begin position="47"/>
        <end position="73"/>
    </location>
</feature>
<dbReference type="KEGG" id="mcha:111016626"/>
<proteinExistence type="predicted"/>
<reference evidence="3" key="1">
    <citation type="submission" date="2025-08" db="UniProtKB">
        <authorList>
            <consortium name="RefSeq"/>
        </authorList>
    </citation>
    <scope>IDENTIFICATION</scope>
    <source>
        <strain evidence="3">OHB3-1</strain>
    </source>
</reference>
<name>A0A6J1D3C7_MOMCH</name>
<evidence type="ECO:0000256" key="1">
    <source>
        <dbReference type="SAM" id="MobiDB-lite"/>
    </source>
</evidence>
<dbReference type="OrthoDB" id="1752268at2759"/>
<feature type="compositionally biased region" description="Basic and acidic residues" evidence="1">
    <location>
        <begin position="151"/>
        <end position="171"/>
    </location>
</feature>
<dbReference type="Proteomes" id="UP000504603">
    <property type="component" value="Unplaced"/>
</dbReference>
<dbReference type="AlphaFoldDB" id="A0A6J1D3C7"/>
<evidence type="ECO:0000313" key="3">
    <source>
        <dbReference type="RefSeq" id="XP_022147771.1"/>
    </source>
</evidence>
<evidence type="ECO:0000313" key="2">
    <source>
        <dbReference type="Proteomes" id="UP000504603"/>
    </source>
</evidence>
<feature type="region of interest" description="Disordered" evidence="1">
    <location>
        <begin position="146"/>
        <end position="192"/>
    </location>
</feature>
<dbReference type="GeneID" id="111016626"/>
<gene>
    <name evidence="3" type="primary">LOC111016626</name>
</gene>
<feature type="region of interest" description="Disordered" evidence="1">
    <location>
        <begin position="40"/>
        <end position="86"/>
    </location>
</feature>